<dbReference type="Proteomes" id="UP000487268">
    <property type="component" value="Unassembled WGS sequence"/>
</dbReference>
<sequence>MAALPGRVDVLINNAAVGSKTVEDAAGTPQSQDEMFIRINCLGPLWLKQALLPAMIENGFGKIILVSSVDGGIAAFPGFRDSDGMSKAALAFLARQWAAELSHAPVDVLCVCPGAVDTPMFRKSTLDPLLGPEAERLIARLPRGRLIEPQEIAGLLWFLASPVAGVLHGAVIDASMGLGAHPGLITAG</sequence>
<dbReference type="GO" id="GO:0016491">
    <property type="term" value="F:oxidoreductase activity"/>
    <property type="evidence" value="ECO:0007669"/>
    <property type="project" value="UniProtKB-KW"/>
</dbReference>
<dbReference type="EMBL" id="WEGH01000003">
    <property type="protein sequence ID" value="MQY06812.1"/>
    <property type="molecule type" value="Genomic_DNA"/>
</dbReference>
<dbReference type="PRINTS" id="PR00080">
    <property type="entry name" value="SDRFAMILY"/>
</dbReference>
<comment type="similarity">
    <text evidence="1">Belongs to the short-chain dehydrogenases/reductases (SDR) family.</text>
</comment>
<dbReference type="Pfam" id="PF13561">
    <property type="entry name" value="adh_short_C2"/>
    <property type="match status" value="1"/>
</dbReference>
<keyword evidence="2" id="KW-0560">Oxidoreductase</keyword>
<dbReference type="EC" id="1.1.1.385" evidence="2"/>
<proteinExistence type="inferred from homology"/>
<accession>A0A7K0C153</accession>
<comment type="caution">
    <text evidence="2">The sequence shown here is derived from an EMBL/GenBank/DDBJ whole genome shotgun (WGS) entry which is preliminary data.</text>
</comment>
<dbReference type="InterPro" id="IPR050259">
    <property type="entry name" value="SDR"/>
</dbReference>
<protein>
    <submittedName>
        <fullName evidence="2">Dihydroanticapsin 7-dehydrogenase</fullName>
        <ecNumber evidence="2">1.1.1.385</ecNumber>
    </submittedName>
</protein>
<dbReference type="PRINTS" id="PR00081">
    <property type="entry name" value="GDHRDH"/>
</dbReference>
<gene>
    <name evidence="2" type="primary">bacC_5</name>
    <name evidence="2" type="ORF">ACRB68_49080</name>
</gene>
<organism evidence="2 3">
    <name type="scientific">Actinomadura macrotermitis</name>
    <dbReference type="NCBI Taxonomy" id="2585200"/>
    <lineage>
        <taxon>Bacteria</taxon>
        <taxon>Bacillati</taxon>
        <taxon>Actinomycetota</taxon>
        <taxon>Actinomycetes</taxon>
        <taxon>Streptosporangiales</taxon>
        <taxon>Thermomonosporaceae</taxon>
        <taxon>Actinomadura</taxon>
    </lineage>
</organism>
<name>A0A7K0C153_9ACTN</name>
<evidence type="ECO:0000313" key="3">
    <source>
        <dbReference type="Proteomes" id="UP000487268"/>
    </source>
</evidence>
<evidence type="ECO:0000256" key="1">
    <source>
        <dbReference type="ARBA" id="ARBA00006484"/>
    </source>
</evidence>
<dbReference type="Gene3D" id="3.40.50.720">
    <property type="entry name" value="NAD(P)-binding Rossmann-like Domain"/>
    <property type="match status" value="1"/>
</dbReference>
<evidence type="ECO:0000313" key="2">
    <source>
        <dbReference type="EMBL" id="MQY06812.1"/>
    </source>
</evidence>
<dbReference type="PANTHER" id="PTHR42879">
    <property type="entry name" value="3-OXOACYL-(ACYL-CARRIER-PROTEIN) REDUCTASE"/>
    <property type="match status" value="1"/>
</dbReference>
<dbReference type="PANTHER" id="PTHR42879:SF2">
    <property type="entry name" value="3-OXOACYL-[ACYL-CARRIER-PROTEIN] REDUCTASE FABG"/>
    <property type="match status" value="1"/>
</dbReference>
<dbReference type="InterPro" id="IPR002347">
    <property type="entry name" value="SDR_fam"/>
</dbReference>
<dbReference type="InterPro" id="IPR036291">
    <property type="entry name" value="NAD(P)-bd_dom_sf"/>
</dbReference>
<keyword evidence="3" id="KW-1185">Reference proteome</keyword>
<reference evidence="2 3" key="1">
    <citation type="submission" date="2019-10" db="EMBL/GenBank/DDBJ databases">
        <title>Actinomadura rubteroloni sp. nov. and Actinomadura macrotermitis sp. nov., isolated from the gut of fungus growing-termite Macrotermes natalensis.</title>
        <authorList>
            <person name="Benndorf R."/>
            <person name="Martin K."/>
            <person name="Kuefner M."/>
            <person name="De Beer W."/>
            <person name="Kaster A.-K."/>
            <person name="Vollmers J."/>
            <person name="Poulsen M."/>
            <person name="Beemelmanns C."/>
        </authorList>
    </citation>
    <scope>NUCLEOTIDE SEQUENCE [LARGE SCALE GENOMIC DNA]</scope>
    <source>
        <strain evidence="2 3">RB68</strain>
    </source>
</reference>
<dbReference type="SUPFAM" id="SSF51735">
    <property type="entry name" value="NAD(P)-binding Rossmann-fold domains"/>
    <property type="match status" value="1"/>
</dbReference>
<dbReference type="AlphaFoldDB" id="A0A7K0C153"/>